<sequence length="283" mass="32369">MSVFAISRPDPAAVRPVGSPCKMLWKPQPSSSLGSASRFPPHAGTTASARNPFLGAHFSTQGCKHADCFVVRIAVPCGRCMRCWVQDTVRRRLLLFLGYWEKEEIRKRRESAKKGTKHDTKVEPLFVYWSHTTVVSRWLCFPSKREKHLSNPLLFDWEKKFCPMHFSTVPSSDSWQPVLTADSTDAYYWLNWRVLLCAIWVLSSMIIASILIWKFEGTNTETEGSSPESHCPLYEAELWTPCLTEVHPVWLLVFRLIAFAILLAFLIINVVMDGGGIFFYYTQ</sequence>
<dbReference type="AlphaFoldDB" id="A0A426ZX89"/>
<evidence type="ECO:0000313" key="3">
    <source>
        <dbReference type="Proteomes" id="UP000287651"/>
    </source>
</evidence>
<accession>A0A426ZX89</accession>
<dbReference type="EMBL" id="AMZH03004652">
    <property type="protein sequence ID" value="RRT68570.1"/>
    <property type="molecule type" value="Genomic_DNA"/>
</dbReference>
<keyword evidence="1" id="KW-0472">Membrane</keyword>
<organism evidence="2 3">
    <name type="scientific">Ensete ventricosum</name>
    <name type="common">Abyssinian banana</name>
    <name type="synonym">Musa ensete</name>
    <dbReference type="NCBI Taxonomy" id="4639"/>
    <lineage>
        <taxon>Eukaryota</taxon>
        <taxon>Viridiplantae</taxon>
        <taxon>Streptophyta</taxon>
        <taxon>Embryophyta</taxon>
        <taxon>Tracheophyta</taxon>
        <taxon>Spermatophyta</taxon>
        <taxon>Magnoliopsida</taxon>
        <taxon>Liliopsida</taxon>
        <taxon>Zingiberales</taxon>
        <taxon>Musaceae</taxon>
        <taxon>Ensete</taxon>
    </lineage>
</organism>
<keyword evidence="1" id="KW-1133">Transmembrane helix</keyword>
<comment type="caution">
    <text evidence="2">The sequence shown here is derived from an EMBL/GenBank/DDBJ whole genome shotgun (WGS) entry which is preliminary data.</text>
</comment>
<name>A0A426ZX89_ENSVE</name>
<feature type="transmembrane region" description="Helical" evidence="1">
    <location>
        <begin position="194"/>
        <end position="213"/>
    </location>
</feature>
<dbReference type="Proteomes" id="UP000287651">
    <property type="component" value="Unassembled WGS sequence"/>
</dbReference>
<protein>
    <submittedName>
        <fullName evidence="2">Uncharacterized protein</fullName>
    </submittedName>
</protein>
<gene>
    <name evidence="2" type="ORF">B296_00011077</name>
</gene>
<reference evidence="2 3" key="1">
    <citation type="journal article" date="2014" name="Agronomy (Basel)">
        <title>A Draft Genome Sequence for Ensete ventricosum, the Drought-Tolerant Tree Against Hunger.</title>
        <authorList>
            <person name="Harrison J."/>
            <person name="Moore K.A."/>
            <person name="Paszkiewicz K."/>
            <person name="Jones T."/>
            <person name="Grant M."/>
            <person name="Ambacheew D."/>
            <person name="Muzemil S."/>
            <person name="Studholme D.J."/>
        </authorList>
    </citation>
    <scope>NUCLEOTIDE SEQUENCE [LARGE SCALE GENOMIC DNA]</scope>
</reference>
<keyword evidence="1" id="KW-0812">Transmembrane</keyword>
<evidence type="ECO:0000256" key="1">
    <source>
        <dbReference type="SAM" id="Phobius"/>
    </source>
</evidence>
<evidence type="ECO:0000313" key="2">
    <source>
        <dbReference type="EMBL" id="RRT68570.1"/>
    </source>
</evidence>
<feature type="transmembrane region" description="Helical" evidence="1">
    <location>
        <begin position="256"/>
        <end position="281"/>
    </location>
</feature>
<proteinExistence type="predicted"/>